<gene>
    <name evidence="1" type="ORF">E2C01_075608</name>
</gene>
<keyword evidence="2" id="KW-1185">Reference proteome</keyword>
<dbReference type="Proteomes" id="UP000324222">
    <property type="component" value="Unassembled WGS sequence"/>
</dbReference>
<evidence type="ECO:0000313" key="1">
    <source>
        <dbReference type="EMBL" id="MPC81007.1"/>
    </source>
</evidence>
<comment type="caution">
    <text evidence="1">The sequence shown here is derived from an EMBL/GenBank/DDBJ whole genome shotgun (WGS) entry which is preliminary data.</text>
</comment>
<protein>
    <submittedName>
        <fullName evidence="1">Uncharacterized protein</fullName>
    </submittedName>
</protein>
<evidence type="ECO:0000313" key="2">
    <source>
        <dbReference type="Proteomes" id="UP000324222"/>
    </source>
</evidence>
<accession>A0A5B7IHH7</accession>
<proteinExistence type="predicted"/>
<name>A0A5B7IHH7_PORTR</name>
<sequence>MPCVPCGWSVEGGAGRVPASVDGTRLVTVNNASTPSVCSFAADCSWRAGTGHLPLMKEAVAWPACSVGVRTSSHHPDPLRRG</sequence>
<organism evidence="1 2">
    <name type="scientific">Portunus trituberculatus</name>
    <name type="common">Swimming crab</name>
    <name type="synonym">Neptunus trituberculatus</name>
    <dbReference type="NCBI Taxonomy" id="210409"/>
    <lineage>
        <taxon>Eukaryota</taxon>
        <taxon>Metazoa</taxon>
        <taxon>Ecdysozoa</taxon>
        <taxon>Arthropoda</taxon>
        <taxon>Crustacea</taxon>
        <taxon>Multicrustacea</taxon>
        <taxon>Malacostraca</taxon>
        <taxon>Eumalacostraca</taxon>
        <taxon>Eucarida</taxon>
        <taxon>Decapoda</taxon>
        <taxon>Pleocyemata</taxon>
        <taxon>Brachyura</taxon>
        <taxon>Eubrachyura</taxon>
        <taxon>Portunoidea</taxon>
        <taxon>Portunidae</taxon>
        <taxon>Portuninae</taxon>
        <taxon>Portunus</taxon>
    </lineage>
</organism>
<dbReference type="AlphaFoldDB" id="A0A5B7IHH7"/>
<reference evidence="1 2" key="1">
    <citation type="submission" date="2019-05" db="EMBL/GenBank/DDBJ databases">
        <title>Another draft genome of Portunus trituberculatus and its Hox gene families provides insights of decapod evolution.</title>
        <authorList>
            <person name="Jeong J.-H."/>
            <person name="Song I."/>
            <person name="Kim S."/>
            <person name="Choi T."/>
            <person name="Kim D."/>
            <person name="Ryu S."/>
            <person name="Kim W."/>
        </authorList>
    </citation>
    <scope>NUCLEOTIDE SEQUENCE [LARGE SCALE GENOMIC DNA]</scope>
    <source>
        <tissue evidence="1">Muscle</tissue>
    </source>
</reference>
<dbReference type="EMBL" id="VSRR010055645">
    <property type="protein sequence ID" value="MPC81007.1"/>
    <property type="molecule type" value="Genomic_DNA"/>
</dbReference>